<dbReference type="Gene3D" id="3.20.20.140">
    <property type="entry name" value="Metal-dependent hydrolases"/>
    <property type="match status" value="1"/>
</dbReference>
<feature type="domain" description="Amidohydrolase-related" evidence="5">
    <location>
        <begin position="77"/>
        <end position="359"/>
    </location>
</feature>
<reference evidence="7" key="1">
    <citation type="submission" date="2024-06" db="EMBL/GenBank/DDBJ databases">
        <authorList>
            <person name="Fan A."/>
            <person name="Zhang F.Y."/>
            <person name="Zhang L."/>
        </authorList>
    </citation>
    <scope>NUCLEOTIDE SEQUENCE</scope>
    <source>
        <strain evidence="7">Y61</strain>
    </source>
</reference>
<organism evidence="7">
    <name type="scientific">Sporolactobacillus sp. Y61</name>
    <dbReference type="NCBI Taxonomy" id="3160863"/>
    <lineage>
        <taxon>Bacteria</taxon>
        <taxon>Bacillati</taxon>
        <taxon>Bacillota</taxon>
        <taxon>Bacilli</taxon>
        <taxon>Bacillales</taxon>
        <taxon>Sporolactobacillaceae</taxon>
        <taxon>Sporolactobacillus</taxon>
    </lineage>
</organism>
<name>A0AAU8IGT1_9BACL</name>
<evidence type="ECO:0000259" key="5">
    <source>
        <dbReference type="Pfam" id="PF01979"/>
    </source>
</evidence>
<comment type="similarity">
    <text evidence="1">Belongs to the metallo-dependent hydrolases superfamily. Adenine deaminase family.</text>
</comment>
<sequence>MDRNGYWTIGDMRRHSAILSGTVAPTLVLQSAVYLNTYLKTWIKANIWTDRDRIVYVGNNMPVKTESTEIIDCSGLTLVPGYIEPHVHPGQLYNPQTLAQYAAPLGTTALICDNALLVRSLTDEKAFQIIEKLERLPETFYWWCRYDPQSEVYHSPFTDERIYRWLHHPRVVQGGELTGWPRVVHGDDQMLSWMRATKHLRKPIESHLPGASERTLTRLKLFGADGDHEAMTGDEALARLKLGYMVSLRYSPIRPDLPEILRTLLKKGVRSFDHVTMTLDGATPGFLKKGVCDQLIQIALEAGITPADAYMMVSANIASHYHLGDRIGHIAPGRIANINFLNDSLDPRPVSVLAKGRWVRRHNKMVADAFSGYDLTEDLTPLEITASPDTDSLQASTRTGIDMVNDVITRSFELEPGKQLPDSVLYLTLLDKKGTWIRNTYLRGFAARLSGFAGSFTATGDLLLMGRNKSDMITAFRRLKEIGGGLVIAEGGRVLAELSLPLLGCMSEEPMERLMHDAGQFEQVLRRFGCGAGNPYFSLLFLSSTHLPYIRLTPKGLYDVMRRSLVEPE</sequence>
<dbReference type="GO" id="GO:0000034">
    <property type="term" value="F:adenine deaminase activity"/>
    <property type="evidence" value="ECO:0007669"/>
    <property type="project" value="UniProtKB-EC"/>
</dbReference>
<dbReference type="SUPFAM" id="SSF51338">
    <property type="entry name" value="Composite domain of metallo-dependent hydrolases"/>
    <property type="match status" value="1"/>
</dbReference>
<dbReference type="Gene3D" id="2.30.40.10">
    <property type="entry name" value="Urease, subunit C, domain 1"/>
    <property type="match status" value="1"/>
</dbReference>
<dbReference type="PANTHER" id="PTHR11113">
    <property type="entry name" value="N-ACETYLGLUCOSAMINE-6-PHOSPHATE DEACETYLASE"/>
    <property type="match status" value="1"/>
</dbReference>
<gene>
    <name evidence="7" type="ORF">ABNN70_00960</name>
</gene>
<dbReference type="SUPFAM" id="SSF51556">
    <property type="entry name" value="Metallo-dependent hydrolases"/>
    <property type="match status" value="1"/>
</dbReference>
<dbReference type="InterPro" id="IPR006680">
    <property type="entry name" value="Amidohydro-rel"/>
</dbReference>
<dbReference type="Pfam" id="PF13382">
    <property type="entry name" value="Adenine_deam_C"/>
    <property type="match status" value="1"/>
</dbReference>
<evidence type="ECO:0000256" key="3">
    <source>
        <dbReference type="ARBA" id="ARBA00022801"/>
    </source>
</evidence>
<keyword evidence="3" id="KW-0378">Hydrolase</keyword>
<proteinExistence type="inferred from homology"/>
<protein>
    <recommendedName>
        <fullName evidence="2">adenine deaminase</fullName>
        <ecNumber evidence="2">3.5.4.2</ecNumber>
    </recommendedName>
</protein>
<evidence type="ECO:0000259" key="6">
    <source>
        <dbReference type="Pfam" id="PF13382"/>
    </source>
</evidence>
<evidence type="ECO:0000256" key="1">
    <source>
        <dbReference type="ARBA" id="ARBA00006773"/>
    </source>
</evidence>
<dbReference type="AlphaFoldDB" id="A0AAU8IGT1"/>
<dbReference type="InterPro" id="IPR032466">
    <property type="entry name" value="Metal_Hydrolase"/>
</dbReference>
<evidence type="ECO:0000313" key="7">
    <source>
        <dbReference type="EMBL" id="XCJ17151.1"/>
    </source>
</evidence>
<dbReference type="InterPro" id="IPR011059">
    <property type="entry name" value="Metal-dep_hydrolase_composite"/>
</dbReference>
<evidence type="ECO:0000256" key="4">
    <source>
        <dbReference type="ARBA" id="ARBA00047720"/>
    </source>
</evidence>
<dbReference type="PANTHER" id="PTHR11113:SF6">
    <property type="entry name" value="ADENINE DEAMINASE YERA-RELATED"/>
    <property type="match status" value="1"/>
</dbReference>
<dbReference type="EC" id="3.5.4.2" evidence="2"/>
<feature type="domain" description="Adenine deaminase C-terminal" evidence="6">
    <location>
        <begin position="421"/>
        <end position="562"/>
    </location>
</feature>
<dbReference type="EMBL" id="CP159510">
    <property type="protein sequence ID" value="XCJ17151.1"/>
    <property type="molecule type" value="Genomic_DNA"/>
</dbReference>
<evidence type="ECO:0000256" key="2">
    <source>
        <dbReference type="ARBA" id="ARBA00012782"/>
    </source>
</evidence>
<dbReference type="RefSeq" id="WP_353948453.1">
    <property type="nucleotide sequence ID" value="NZ_CP159510.1"/>
</dbReference>
<dbReference type="InterPro" id="IPR026912">
    <property type="entry name" value="Adenine_deam_C"/>
</dbReference>
<dbReference type="Pfam" id="PF01979">
    <property type="entry name" value="Amidohydro_1"/>
    <property type="match status" value="1"/>
</dbReference>
<accession>A0AAU8IGT1</accession>
<comment type="catalytic activity">
    <reaction evidence="4">
        <text>adenine + H2O + H(+) = hypoxanthine + NH4(+)</text>
        <dbReference type="Rhea" id="RHEA:23688"/>
        <dbReference type="ChEBI" id="CHEBI:15377"/>
        <dbReference type="ChEBI" id="CHEBI:15378"/>
        <dbReference type="ChEBI" id="CHEBI:16708"/>
        <dbReference type="ChEBI" id="CHEBI:17368"/>
        <dbReference type="ChEBI" id="CHEBI:28938"/>
        <dbReference type="EC" id="3.5.4.2"/>
    </reaction>
</comment>